<dbReference type="InterPro" id="IPR002347">
    <property type="entry name" value="SDR_fam"/>
</dbReference>
<keyword evidence="3" id="KW-0520">NAD</keyword>
<evidence type="ECO:0000313" key="7">
    <source>
        <dbReference type="Proteomes" id="UP000244898"/>
    </source>
</evidence>
<dbReference type="GO" id="GO:0047044">
    <property type="term" value="F:androstan-3-alpha,17-beta-diol dehydrogenase (NAD+) activity"/>
    <property type="evidence" value="ECO:0007669"/>
    <property type="project" value="UniProtKB-EC"/>
</dbReference>
<evidence type="ECO:0000256" key="1">
    <source>
        <dbReference type="ARBA" id="ARBA00006484"/>
    </source>
</evidence>
<dbReference type="AlphaFoldDB" id="A0A2R8CA22"/>
<gene>
    <name evidence="6" type="primary">fabG3</name>
    <name evidence="6" type="ORF">TRM7615_02741</name>
</gene>
<evidence type="ECO:0000256" key="5">
    <source>
        <dbReference type="ARBA" id="ARBA00023221"/>
    </source>
</evidence>
<proteinExistence type="inferred from homology"/>
<protein>
    <submittedName>
        <fullName evidence="6">3-alpha-(Or 20-beta)-hydroxysteroid dehydrogenase</fullName>
        <ecNumber evidence="6">1.1.1.53</ecNumber>
    </submittedName>
</protein>
<dbReference type="Gene3D" id="3.40.50.720">
    <property type="entry name" value="NAD(P)-binding Rossmann-like Domain"/>
    <property type="match status" value="1"/>
</dbReference>
<accession>A0A2R8CA22</accession>
<dbReference type="EC" id="1.1.1.53" evidence="6"/>
<organism evidence="6 7">
    <name type="scientific">Falsiruegeria mediterranea M17</name>
    <dbReference type="NCBI Taxonomy" id="1200281"/>
    <lineage>
        <taxon>Bacteria</taxon>
        <taxon>Pseudomonadati</taxon>
        <taxon>Pseudomonadota</taxon>
        <taxon>Alphaproteobacteria</taxon>
        <taxon>Rhodobacterales</taxon>
        <taxon>Roseobacteraceae</taxon>
        <taxon>Falsiruegeria</taxon>
    </lineage>
</organism>
<keyword evidence="4" id="KW-0443">Lipid metabolism</keyword>
<evidence type="ECO:0000313" key="6">
    <source>
        <dbReference type="EMBL" id="SPJ29228.1"/>
    </source>
</evidence>
<dbReference type="PANTHER" id="PTHR43180">
    <property type="entry name" value="3-OXOACYL-(ACYL-CARRIER-PROTEIN) REDUCTASE (AFU_ORTHOLOGUE AFUA_6G11210)"/>
    <property type="match status" value="1"/>
</dbReference>
<evidence type="ECO:0000256" key="2">
    <source>
        <dbReference type="ARBA" id="ARBA00023002"/>
    </source>
</evidence>
<evidence type="ECO:0000256" key="4">
    <source>
        <dbReference type="ARBA" id="ARBA00023098"/>
    </source>
</evidence>
<name>A0A2R8CA22_9RHOB</name>
<dbReference type="CDD" id="cd05233">
    <property type="entry name" value="SDR_c"/>
    <property type="match status" value="1"/>
</dbReference>
<sequence>MFSLEGKVAVVTGAASGIGYATAKRLLAAGAKVVMSDLADAADKAEELGATFQQCDVSKEDSVTALMQRAIDDFAQLNILANIAGIPPSIETIEDATADAYAKQFNVNFMSQVFGMREAAKRMVERGSIINFASLAAHRSTAGVASYAAVKAATVALTRSGALELGSKGIRVNAISPSTTRTPMGYPGKFPELSAPMNRIAEPEEMAAIVHFLASDDASWVNGQTLIADGGMTSGVMPAVAQIVNESA</sequence>
<dbReference type="PRINTS" id="PR00081">
    <property type="entry name" value="GDHRDH"/>
</dbReference>
<keyword evidence="2 6" id="KW-0560">Oxidoreductase</keyword>
<dbReference type="OrthoDB" id="9780084at2"/>
<evidence type="ECO:0000256" key="3">
    <source>
        <dbReference type="ARBA" id="ARBA00023027"/>
    </source>
</evidence>
<dbReference type="PRINTS" id="PR00080">
    <property type="entry name" value="SDRFAMILY"/>
</dbReference>
<reference evidence="7" key="1">
    <citation type="submission" date="2018-03" db="EMBL/GenBank/DDBJ databases">
        <authorList>
            <person name="Rodrigo-Torres L."/>
            <person name="Arahal R. D."/>
            <person name="Lucena T."/>
        </authorList>
    </citation>
    <scope>NUCLEOTIDE SEQUENCE [LARGE SCALE GENOMIC DNA]</scope>
    <source>
        <strain evidence="7">CECT 7615</strain>
    </source>
</reference>
<dbReference type="GO" id="GO:0008202">
    <property type="term" value="P:steroid metabolic process"/>
    <property type="evidence" value="ECO:0007669"/>
    <property type="project" value="UniProtKB-KW"/>
</dbReference>
<dbReference type="Proteomes" id="UP000244898">
    <property type="component" value="Unassembled WGS sequence"/>
</dbReference>
<dbReference type="EMBL" id="ONZG01000006">
    <property type="protein sequence ID" value="SPJ29228.1"/>
    <property type="molecule type" value="Genomic_DNA"/>
</dbReference>
<keyword evidence="7" id="KW-1185">Reference proteome</keyword>
<dbReference type="FunFam" id="3.40.50.720:FF:000084">
    <property type="entry name" value="Short-chain dehydrogenase reductase"/>
    <property type="match status" value="1"/>
</dbReference>
<dbReference type="Pfam" id="PF13561">
    <property type="entry name" value="adh_short_C2"/>
    <property type="match status" value="1"/>
</dbReference>
<dbReference type="InterPro" id="IPR036291">
    <property type="entry name" value="NAD(P)-bd_dom_sf"/>
</dbReference>
<dbReference type="RefSeq" id="WP_108788405.1">
    <property type="nucleotide sequence ID" value="NZ_ONZG01000006.1"/>
</dbReference>
<dbReference type="SUPFAM" id="SSF51735">
    <property type="entry name" value="NAD(P)-binding Rossmann-fold domains"/>
    <property type="match status" value="1"/>
</dbReference>
<keyword evidence="5" id="KW-0753">Steroid metabolism</keyword>
<comment type="similarity">
    <text evidence="1">Belongs to the short-chain dehydrogenases/reductases (SDR) family.</text>
</comment>
<dbReference type="PANTHER" id="PTHR43180:SF28">
    <property type="entry name" value="NAD(P)-BINDING ROSSMANN-FOLD SUPERFAMILY PROTEIN"/>
    <property type="match status" value="1"/>
</dbReference>